<proteinExistence type="inferred from homology"/>
<feature type="domain" description="CsbD-like" evidence="3">
    <location>
        <begin position="6"/>
        <end position="58"/>
    </location>
</feature>
<sequence length="71" mass="7169">MGSTMDKIKGAANEAVGKAKQGIGEATGSEKLKGEGVMQEAKGKGQQALGDAKDAVKDTTDKAAAAVHRNL</sequence>
<feature type="compositionally biased region" description="Low complexity" evidence="2">
    <location>
        <begin position="62"/>
        <end position="71"/>
    </location>
</feature>
<evidence type="ECO:0000256" key="2">
    <source>
        <dbReference type="SAM" id="MobiDB-lite"/>
    </source>
</evidence>
<dbReference type="SUPFAM" id="SSF69047">
    <property type="entry name" value="Hypothetical protein YjbJ"/>
    <property type="match status" value="1"/>
</dbReference>
<dbReference type="Gene3D" id="1.10.1470.10">
    <property type="entry name" value="YjbJ"/>
    <property type="match status" value="1"/>
</dbReference>
<accession>A0ABV6EV61</accession>
<protein>
    <submittedName>
        <fullName evidence="4">CsbD family protein</fullName>
    </submittedName>
</protein>
<feature type="compositionally biased region" description="Basic and acidic residues" evidence="2">
    <location>
        <begin position="51"/>
        <end position="61"/>
    </location>
</feature>
<dbReference type="RefSeq" id="WP_378389609.1">
    <property type="nucleotide sequence ID" value="NZ_JBHLWM010000005.1"/>
</dbReference>
<organism evidence="4 5">
    <name type="scientific">Rhodopseudomonas telluris</name>
    <dbReference type="NCBI Taxonomy" id="644215"/>
    <lineage>
        <taxon>Bacteria</taxon>
        <taxon>Pseudomonadati</taxon>
        <taxon>Pseudomonadota</taxon>
        <taxon>Alphaproteobacteria</taxon>
        <taxon>Hyphomicrobiales</taxon>
        <taxon>Nitrobacteraceae</taxon>
        <taxon>Rhodopseudomonas</taxon>
    </lineage>
</organism>
<dbReference type="InterPro" id="IPR008462">
    <property type="entry name" value="CsbD"/>
</dbReference>
<comment type="caution">
    <text evidence="4">The sequence shown here is derived from an EMBL/GenBank/DDBJ whole genome shotgun (WGS) entry which is preliminary data.</text>
</comment>
<evidence type="ECO:0000256" key="1">
    <source>
        <dbReference type="ARBA" id="ARBA00009129"/>
    </source>
</evidence>
<keyword evidence="5" id="KW-1185">Reference proteome</keyword>
<name>A0ABV6EV61_9BRAD</name>
<dbReference type="InterPro" id="IPR036629">
    <property type="entry name" value="YjbJ_sf"/>
</dbReference>
<evidence type="ECO:0000259" key="3">
    <source>
        <dbReference type="Pfam" id="PF05532"/>
    </source>
</evidence>
<gene>
    <name evidence="4" type="ORF">ACFFJ6_16495</name>
</gene>
<evidence type="ECO:0000313" key="5">
    <source>
        <dbReference type="Proteomes" id="UP001589775"/>
    </source>
</evidence>
<reference evidence="4 5" key="1">
    <citation type="submission" date="2024-09" db="EMBL/GenBank/DDBJ databases">
        <authorList>
            <person name="Sun Q."/>
            <person name="Mori K."/>
        </authorList>
    </citation>
    <scope>NUCLEOTIDE SEQUENCE [LARGE SCALE GENOMIC DNA]</scope>
    <source>
        <strain evidence="4 5">KCTC 23279</strain>
    </source>
</reference>
<feature type="region of interest" description="Disordered" evidence="2">
    <location>
        <begin position="1"/>
        <end position="71"/>
    </location>
</feature>
<comment type="similarity">
    <text evidence="1">Belongs to the UPF0337 (CsbD) family.</text>
</comment>
<dbReference type="EMBL" id="JBHLWM010000005">
    <property type="protein sequence ID" value="MFC0242093.1"/>
    <property type="molecule type" value="Genomic_DNA"/>
</dbReference>
<evidence type="ECO:0000313" key="4">
    <source>
        <dbReference type="EMBL" id="MFC0242093.1"/>
    </source>
</evidence>
<dbReference type="Proteomes" id="UP001589775">
    <property type="component" value="Unassembled WGS sequence"/>
</dbReference>
<dbReference type="Pfam" id="PF05532">
    <property type="entry name" value="CsbD"/>
    <property type="match status" value="1"/>
</dbReference>